<evidence type="ECO:0000313" key="2">
    <source>
        <dbReference type="EMBL" id="QNN69374.1"/>
    </source>
</evidence>
<reference evidence="2 3" key="1">
    <citation type="submission" date="2020-08" db="EMBL/GenBank/DDBJ databases">
        <title>Genome sequence of Thermomonas carbonis KCTC 42013T.</title>
        <authorList>
            <person name="Hyun D.-W."/>
            <person name="Bae J.-W."/>
        </authorList>
    </citation>
    <scope>NUCLEOTIDE SEQUENCE [LARGE SCALE GENOMIC DNA]</scope>
    <source>
        <strain evidence="2 3">KCTC 42013</strain>
    </source>
</reference>
<evidence type="ECO:0000256" key="1">
    <source>
        <dbReference type="SAM" id="Phobius"/>
    </source>
</evidence>
<keyword evidence="3" id="KW-1185">Reference proteome</keyword>
<feature type="transmembrane region" description="Helical" evidence="1">
    <location>
        <begin position="82"/>
        <end position="98"/>
    </location>
</feature>
<feature type="transmembrane region" description="Helical" evidence="1">
    <location>
        <begin position="55"/>
        <end position="75"/>
    </location>
</feature>
<protein>
    <submittedName>
        <fullName evidence="2">Uncharacterized protein</fullName>
    </submittedName>
</protein>
<keyword evidence="1" id="KW-0812">Transmembrane</keyword>
<dbReference type="RefSeq" id="WP_187551897.1">
    <property type="nucleotide sequence ID" value="NZ_BMZL01000009.1"/>
</dbReference>
<sequence length="99" mass="11222">MALHKKGDRYLTEEEYQSEKSFEETLGLFFLGAGLVGCLAWYLTAELELPKLLRLARWAAIVFSALIGGALFLKFSEVVRKIIGWSLLLGLLYVVWQIV</sequence>
<organism evidence="2 3">
    <name type="scientific">Thermomonas carbonis</name>
    <dbReference type="NCBI Taxonomy" id="1463158"/>
    <lineage>
        <taxon>Bacteria</taxon>
        <taxon>Pseudomonadati</taxon>
        <taxon>Pseudomonadota</taxon>
        <taxon>Gammaproteobacteria</taxon>
        <taxon>Lysobacterales</taxon>
        <taxon>Lysobacteraceae</taxon>
        <taxon>Thermomonas</taxon>
    </lineage>
</organism>
<dbReference type="EMBL" id="CP060719">
    <property type="protein sequence ID" value="QNN69374.1"/>
    <property type="molecule type" value="Genomic_DNA"/>
</dbReference>
<accession>A0A7G9SNE9</accession>
<keyword evidence="1" id="KW-1133">Transmembrane helix</keyword>
<dbReference type="AlphaFoldDB" id="A0A7G9SNE9"/>
<name>A0A7G9SNE9_9GAMM</name>
<dbReference type="KEGG" id="tcn:H9L16_11910"/>
<evidence type="ECO:0000313" key="3">
    <source>
        <dbReference type="Proteomes" id="UP000515804"/>
    </source>
</evidence>
<gene>
    <name evidence="2" type="ORF">H9L16_11910</name>
</gene>
<keyword evidence="1" id="KW-0472">Membrane</keyword>
<dbReference type="Proteomes" id="UP000515804">
    <property type="component" value="Chromosome"/>
</dbReference>
<proteinExistence type="predicted"/>
<feature type="transmembrane region" description="Helical" evidence="1">
    <location>
        <begin position="26"/>
        <end position="43"/>
    </location>
</feature>